<feature type="transmembrane region" description="Helical" evidence="1">
    <location>
        <begin position="6"/>
        <end position="25"/>
    </location>
</feature>
<evidence type="ECO:0000313" key="4">
    <source>
        <dbReference type="Proteomes" id="UP001589738"/>
    </source>
</evidence>
<dbReference type="PANTHER" id="PTHR36834">
    <property type="entry name" value="MEMBRANE PROTEIN-RELATED"/>
    <property type="match status" value="1"/>
</dbReference>
<dbReference type="RefSeq" id="WP_340906604.1">
    <property type="nucleotide sequence ID" value="NZ_JBHLUU010000005.1"/>
</dbReference>
<feature type="transmembrane region" description="Helical" evidence="1">
    <location>
        <begin position="109"/>
        <end position="127"/>
    </location>
</feature>
<dbReference type="Pfam" id="PF04892">
    <property type="entry name" value="VanZ"/>
    <property type="match status" value="1"/>
</dbReference>
<keyword evidence="1" id="KW-1133">Transmembrane helix</keyword>
<accession>A0ABV6KKR0</accession>
<dbReference type="EMBL" id="JBHLUU010000005">
    <property type="protein sequence ID" value="MFC0473899.1"/>
    <property type="molecule type" value="Genomic_DNA"/>
</dbReference>
<evidence type="ECO:0000313" key="3">
    <source>
        <dbReference type="EMBL" id="MFC0473899.1"/>
    </source>
</evidence>
<gene>
    <name evidence="3" type="ORF">ACFFHF_00885</name>
</gene>
<comment type="caution">
    <text evidence="3">The sequence shown here is derived from an EMBL/GenBank/DDBJ whole genome shotgun (WGS) entry which is preliminary data.</text>
</comment>
<keyword evidence="4" id="KW-1185">Reference proteome</keyword>
<feature type="transmembrane region" description="Helical" evidence="1">
    <location>
        <begin position="37"/>
        <end position="60"/>
    </location>
</feature>
<evidence type="ECO:0000259" key="2">
    <source>
        <dbReference type="Pfam" id="PF04892"/>
    </source>
</evidence>
<feature type="transmembrane region" description="Helical" evidence="1">
    <location>
        <begin position="134"/>
        <end position="156"/>
    </location>
</feature>
<organism evidence="3 4">
    <name type="scientific">Robertmurraya beringensis</name>
    <dbReference type="NCBI Taxonomy" id="641660"/>
    <lineage>
        <taxon>Bacteria</taxon>
        <taxon>Bacillati</taxon>
        <taxon>Bacillota</taxon>
        <taxon>Bacilli</taxon>
        <taxon>Bacillales</taxon>
        <taxon>Bacillaceae</taxon>
        <taxon>Robertmurraya</taxon>
    </lineage>
</organism>
<dbReference type="Proteomes" id="UP001589738">
    <property type="component" value="Unassembled WGS sequence"/>
</dbReference>
<feature type="domain" description="VanZ-like" evidence="2">
    <location>
        <begin position="45"/>
        <end position="183"/>
    </location>
</feature>
<dbReference type="InterPro" id="IPR006976">
    <property type="entry name" value="VanZ-like"/>
</dbReference>
<keyword evidence="1" id="KW-0472">Membrane</keyword>
<sequence>MLLSSSIPYAIGILIGITYITYKLIAKFILKREVNILIDLILGSFIVYIFAIIGLTLFPLPIGAEHLTVLRGTQSDSSITFNILPFTSILDTIVTQEISSNTYQIVRQLGGNVLLFIPIGIYVPLLFKNKFKNVLIFGFILSLAIEIFQLIISMFIDFNYRITDIDDIILNTSGAILGFLISKYLGFQKIDDMISSNVKKVNLN</sequence>
<keyword evidence="1" id="KW-0812">Transmembrane</keyword>
<proteinExistence type="predicted"/>
<dbReference type="InterPro" id="IPR053150">
    <property type="entry name" value="Teicoplanin_resist-assoc"/>
</dbReference>
<evidence type="ECO:0000256" key="1">
    <source>
        <dbReference type="SAM" id="Phobius"/>
    </source>
</evidence>
<dbReference type="PANTHER" id="PTHR36834:SF1">
    <property type="entry name" value="INTEGRAL MEMBRANE PROTEIN"/>
    <property type="match status" value="1"/>
</dbReference>
<feature type="transmembrane region" description="Helical" evidence="1">
    <location>
        <begin position="168"/>
        <end position="186"/>
    </location>
</feature>
<reference evidence="3 4" key="1">
    <citation type="submission" date="2024-09" db="EMBL/GenBank/DDBJ databases">
        <authorList>
            <person name="Sun Q."/>
            <person name="Mori K."/>
        </authorList>
    </citation>
    <scope>NUCLEOTIDE SEQUENCE [LARGE SCALE GENOMIC DNA]</scope>
    <source>
        <strain evidence="3 4">CGMCC 1.9126</strain>
    </source>
</reference>
<name>A0ABV6KKR0_9BACI</name>
<protein>
    <submittedName>
        <fullName evidence="3">VanZ family protein</fullName>
    </submittedName>
</protein>